<proteinExistence type="predicted"/>
<protein>
    <recommendedName>
        <fullName evidence="1">DUF4166 domain-containing protein</fullName>
    </recommendedName>
</protein>
<evidence type="ECO:0000259" key="1">
    <source>
        <dbReference type="Pfam" id="PF13761"/>
    </source>
</evidence>
<dbReference type="Pfam" id="PF13761">
    <property type="entry name" value="DUF4166"/>
    <property type="match status" value="1"/>
</dbReference>
<dbReference type="EMBL" id="JAVDWU010000003">
    <property type="protein sequence ID" value="MDR7149706.1"/>
    <property type="molecule type" value="Genomic_DNA"/>
</dbReference>
<gene>
    <name evidence="2" type="ORF">J2W49_001661</name>
</gene>
<dbReference type="InterPro" id="IPR025311">
    <property type="entry name" value="DUF4166"/>
</dbReference>
<organism evidence="2 3">
    <name type="scientific">Hydrogenophaga palleronii</name>
    <dbReference type="NCBI Taxonomy" id="65655"/>
    <lineage>
        <taxon>Bacteria</taxon>
        <taxon>Pseudomonadati</taxon>
        <taxon>Pseudomonadota</taxon>
        <taxon>Betaproteobacteria</taxon>
        <taxon>Burkholderiales</taxon>
        <taxon>Comamonadaceae</taxon>
        <taxon>Hydrogenophaga</taxon>
    </lineage>
</organism>
<name>A0ABU1WKB1_9BURK</name>
<evidence type="ECO:0000313" key="3">
    <source>
        <dbReference type="Proteomes" id="UP001265700"/>
    </source>
</evidence>
<evidence type="ECO:0000313" key="2">
    <source>
        <dbReference type="EMBL" id="MDR7149706.1"/>
    </source>
</evidence>
<keyword evidence="3" id="KW-1185">Reference proteome</keyword>
<feature type="domain" description="DUF4166" evidence="1">
    <location>
        <begin position="18"/>
        <end position="173"/>
    </location>
</feature>
<accession>A0ABU1WKB1</accession>
<dbReference type="Proteomes" id="UP001265700">
    <property type="component" value="Unassembled WGS sequence"/>
</dbReference>
<comment type="caution">
    <text evidence="2">The sequence shown here is derived from an EMBL/GenBank/DDBJ whole genome shotgun (WGS) entry which is preliminary data.</text>
</comment>
<sequence>MSQLSLYEQVMGTSFARLPAAVQRFHRLSGQRSLEGWVETRAPSSPLARLLAYCLGSPQEDERGRIRFELDAQPEAEIWVRHFPAKTMKSRLVRSGERVEEQLGASRLRFRLRATDAGLEMELERLHFLGVPCPRWLLPTIVAQEHGDHNQIHFRVSATVPLIGIVASYQGHLVLEPEVRP</sequence>
<reference evidence="2 3" key="1">
    <citation type="submission" date="2023-07" db="EMBL/GenBank/DDBJ databases">
        <title>Sorghum-associated microbial communities from plants grown in Nebraska, USA.</title>
        <authorList>
            <person name="Schachtman D."/>
        </authorList>
    </citation>
    <scope>NUCLEOTIDE SEQUENCE [LARGE SCALE GENOMIC DNA]</scope>
    <source>
        <strain evidence="2 3">4249</strain>
    </source>
</reference>